<feature type="compositionally biased region" description="Polar residues" evidence="1">
    <location>
        <begin position="182"/>
        <end position="191"/>
    </location>
</feature>
<evidence type="ECO:0008006" key="4">
    <source>
        <dbReference type="Google" id="ProtNLM"/>
    </source>
</evidence>
<evidence type="ECO:0000313" key="3">
    <source>
        <dbReference type="Proteomes" id="UP000595140"/>
    </source>
</evidence>
<dbReference type="OrthoDB" id="851428at2759"/>
<name>A0A484KJA8_9ASTE</name>
<reference evidence="2 3" key="1">
    <citation type="submission" date="2018-04" db="EMBL/GenBank/DDBJ databases">
        <authorList>
            <person name="Vogel A."/>
        </authorList>
    </citation>
    <scope>NUCLEOTIDE SEQUENCE [LARGE SCALE GENOMIC DNA]</scope>
</reference>
<gene>
    <name evidence="2" type="ORF">CCAM_LOCUS5750</name>
</gene>
<evidence type="ECO:0000256" key="1">
    <source>
        <dbReference type="SAM" id="MobiDB-lite"/>
    </source>
</evidence>
<keyword evidence="3" id="KW-1185">Reference proteome</keyword>
<organism evidence="2 3">
    <name type="scientific">Cuscuta campestris</name>
    <dbReference type="NCBI Taxonomy" id="132261"/>
    <lineage>
        <taxon>Eukaryota</taxon>
        <taxon>Viridiplantae</taxon>
        <taxon>Streptophyta</taxon>
        <taxon>Embryophyta</taxon>
        <taxon>Tracheophyta</taxon>
        <taxon>Spermatophyta</taxon>
        <taxon>Magnoliopsida</taxon>
        <taxon>eudicotyledons</taxon>
        <taxon>Gunneridae</taxon>
        <taxon>Pentapetalae</taxon>
        <taxon>asterids</taxon>
        <taxon>lamiids</taxon>
        <taxon>Solanales</taxon>
        <taxon>Convolvulaceae</taxon>
        <taxon>Cuscuteae</taxon>
        <taxon>Cuscuta</taxon>
        <taxon>Cuscuta subgen. Grammica</taxon>
        <taxon>Cuscuta sect. Cleistogrammica</taxon>
    </lineage>
</organism>
<protein>
    <recommendedName>
        <fullName evidence="4">CCHC-type domain-containing protein</fullName>
    </recommendedName>
</protein>
<proteinExistence type="predicted"/>
<feature type="compositionally biased region" description="Low complexity" evidence="1">
    <location>
        <begin position="159"/>
        <end position="180"/>
    </location>
</feature>
<feature type="non-terminal residue" evidence="2">
    <location>
        <position position="264"/>
    </location>
</feature>
<dbReference type="Pfam" id="PF08284">
    <property type="entry name" value="RVP_2"/>
    <property type="match status" value="1"/>
</dbReference>
<dbReference type="Gene3D" id="4.10.60.10">
    <property type="entry name" value="Zinc finger, CCHC-type"/>
    <property type="match status" value="1"/>
</dbReference>
<sequence length="264" mass="29400">MAEESGLKVTDQEIWFELVGSFDQKNRIKGVGDLAEQMKPLKPRYQGRRKSASDILEIERLRAENKVMKARLDNIEFTVAEQIQRMCGGNLPTPRDPDVDALCGVGKQIKRVETPIVRYMWETSSRRVLACPRIFLGCGKPGHFRRNCPTNPGKPFPTAPVVSQSASARPAPSQRSTARSNPAKNQSQQQGRAPARTYAMKARAEENPDVIQGMFSLFDSVMHVLIDPGSTLSYICVPIPDKADIMKEQLEQPILVSNPLGHSM</sequence>
<dbReference type="Proteomes" id="UP000595140">
    <property type="component" value="Unassembled WGS sequence"/>
</dbReference>
<accession>A0A484KJA8</accession>
<evidence type="ECO:0000313" key="2">
    <source>
        <dbReference type="EMBL" id="VFQ63974.1"/>
    </source>
</evidence>
<dbReference type="EMBL" id="OOIL02000365">
    <property type="protein sequence ID" value="VFQ63974.1"/>
    <property type="molecule type" value="Genomic_DNA"/>
</dbReference>
<feature type="region of interest" description="Disordered" evidence="1">
    <location>
        <begin position="149"/>
        <end position="198"/>
    </location>
</feature>
<dbReference type="AlphaFoldDB" id="A0A484KJA8"/>